<dbReference type="EMBL" id="JAGKQH010000011">
    <property type="protein sequence ID" value="KAG6587809.1"/>
    <property type="molecule type" value="Genomic_DNA"/>
</dbReference>
<keyword evidence="3" id="KW-1185">Reference proteome</keyword>
<feature type="non-terminal residue" evidence="2">
    <location>
        <position position="1"/>
    </location>
</feature>
<accession>A0AAV6MV14</accession>
<protein>
    <submittedName>
        <fullName evidence="2">Uncharacterized protein</fullName>
    </submittedName>
</protein>
<evidence type="ECO:0000256" key="1">
    <source>
        <dbReference type="SAM" id="MobiDB-lite"/>
    </source>
</evidence>
<organism evidence="2 3">
    <name type="scientific">Cucurbita argyrosperma subsp. sororia</name>
    <dbReference type="NCBI Taxonomy" id="37648"/>
    <lineage>
        <taxon>Eukaryota</taxon>
        <taxon>Viridiplantae</taxon>
        <taxon>Streptophyta</taxon>
        <taxon>Embryophyta</taxon>
        <taxon>Tracheophyta</taxon>
        <taxon>Spermatophyta</taxon>
        <taxon>Magnoliopsida</taxon>
        <taxon>eudicotyledons</taxon>
        <taxon>Gunneridae</taxon>
        <taxon>Pentapetalae</taxon>
        <taxon>rosids</taxon>
        <taxon>fabids</taxon>
        <taxon>Cucurbitales</taxon>
        <taxon>Cucurbitaceae</taxon>
        <taxon>Cucurbiteae</taxon>
        <taxon>Cucurbita</taxon>
    </lineage>
</organism>
<comment type="caution">
    <text evidence="2">The sequence shown here is derived from an EMBL/GenBank/DDBJ whole genome shotgun (WGS) entry which is preliminary data.</text>
</comment>
<evidence type="ECO:0000313" key="2">
    <source>
        <dbReference type="EMBL" id="KAG6587809.1"/>
    </source>
</evidence>
<dbReference type="AlphaFoldDB" id="A0AAV6MV14"/>
<feature type="region of interest" description="Disordered" evidence="1">
    <location>
        <begin position="1"/>
        <end position="42"/>
    </location>
</feature>
<proteinExistence type="predicted"/>
<sequence length="107" mass="12131">MHVSSTSVFILSTKNHRRTRREPDQAYYRDSSKDRRQRRPDTLFNDGITNTLKLLQLLLVLIVHQPPPTGSTQSIVSFTECSSPLHLASAITFRMASTLMSKTVLIC</sequence>
<reference evidence="2 3" key="1">
    <citation type="journal article" date="2021" name="Hortic Res">
        <title>The domestication of Cucurbita argyrosperma as revealed by the genome of its wild relative.</title>
        <authorList>
            <person name="Barrera-Redondo J."/>
            <person name="Sanchez-de la Vega G."/>
            <person name="Aguirre-Liguori J.A."/>
            <person name="Castellanos-Morales G."/>
            <person name="Gutierrez-Guerrero Y.T."/>
            <person name="Aguirre-Dugua X."/>
            <person name="Aguirre-Planter E."/>
            <person name="Tenaillon M.I."/>
            <person name="Lira-Saade R."/>
            <person name="Eguiarte L.E."/>
        </authorList>
    </citation>
    <scope>NUCLEOTIDE SEQUENCE [LARGE SCALE GENOMIC DNA]</scope>
    <source>
        <strain evidence="2">JBR-2021</strain>
    </source>
</reference>
<name>A0AAV6MV14_9ROSI</name>
<dbReference type="Proteomes" id="UP000685013">
    <property type="component" value="Chromosome 11"/>
</dbReference>
<gene>
    <name evidence="2" type="ORF">SDJN03_16374</name>
</gene>
<feature type="compositionally biased region" description="Polar residues" evidence="1">
    <location>
        <begin position="1"/>
        <end position="13"/>
    </location>
</feature>
<evidence type="ECO:0000313" key="3">
    <source>
        <dbReference type="Proteomes" id="UP000685013"/>
    </source>
</evidence>